<feature type="compositionally biased region" description="Basic and acidic residues" evidence="1">
    <location>
        <begin position="109"/>
        <end position="119"/>
    </location>
</feature>
<name>A0ABS1F7I4_9PROT</name>
<comment type="caution">
    <text evidence="2">The sequence shown here is derived from an EMBL/GenBank/DDBJ whole genome shotgun (WGS) entry which is preliminary data.</text>
</comment>
<reference evidence="3" key="1">
    <citation type="submission" date="2021-01" db="EMBL/GenBank/DDBJ databases">
        <title>Genome public.</title>
        <authorList>
            <person name="Liu C."/>
            <person name="Sun Q."/>
        </authorList>
    </citation>
    <scope>NUCLEOTIDE SEQUENCE [LARGE SCALE GENOMIC DNA]</scope>
    <source>
        <strain evidence="3">YIM B02556</strain>
    </source>
</reference>
<accession>A0ABS1F7I4</accession>
<dbReference type="EMBL" id="JAENHM010000057">
    <property type="protein sequence ID" value="MBK1839393.1"/>
    <property type="molecule type" value="Genomic_DNA"/>
</dbReference>
<sequence length="119" mass="12954">MNMAIVEQGDDGMAEAPKYRTNRSSAPKKISTCRYFAKFPYTMRKYSTLRVSLMFPCFVQKTAPEAMPSGGLATTAFSRCAPAGGFSEAEPFQAPPFQPAPGAPSLGDGHPHRMRDMIS</sequence>
<proteinExistence type="predicted"/>
<feature type="compositionally biased region" description="Pro residues" evidence="1">
    <location>
        <begin position="93"/>
        <end position="102"/>
    </location>
</feature>
<organism evidence="2 3">
    <name type="scientific">Azospirillum endophyticum</name>
    <dbReference type="NCBI Taxonomy" id="2800326"/>
    <lineage>
        <taxon>Bacteria</taxon>
        <taxon>Pseudomonadati</taxon>
        <taxon>Pseudomonadota</taxon>
        <taxon>Alphaproteobacteria</taxon>
        <taxon>Rhodospirillales</taxon>
        <taxon>Azospirillaceae</taxon>
        <taxon>Azospirillum</taxon>
    </lineage>
</organism>
<gene>
    <name evidence="2" type="ORF">JHL17_18450</name>
</gene>
<dbReference type="RefSeq" id="WP_200195236.1">
    <property type="nucleotide sequence ID" value="NZ_JAENHM010000057.1"/>
</dbReference>
<keyword evidence="3" id="KW-1185">Reference proteome</keyword>
<evidence type="ECO:0000256" key="1">
    <source>
        <dbReference type="SAM" id="MobiDB-lite"/>
    </source>
</evidence>
<evidence type="ECO:0000313" key="3">
    <source>
        <dbReference type="Proteomes" id="UP000652760"/>
    </source>
</evidence>
<dbReference type="Proteomes" id="UP000652760">
    <property type="component" value="Unassembled WGS sequence"/>
</dbReference>
<feature type="region of interest" description="Disordered" evidence="1">
    <location>
        <begin position="87"/>
        <end position="119"/>
    </location>
</feature>
<protein>
    <submittedName>
        <fullName evidence="2">Uncharacterized protein</fullName>
    </submittedName>
</protein>
<evidence type="ECO:0000313" key="2">
    <source>
        <dbReference type="EMBL" id="MBK1839393.1"/>
    </source>
</evidence>